<keyword evidence="1" id="KW-0812">Transmembrane</keyword>
<evidence type="ECO:0000256" key="1">
    <source>
        <dbReference type="SAM" id="Phobius"/>
    </source>
</evidence>
<accession>A0A1Y3PAY1</accession>
<comment type="caution">
    <text evidence="3">The sequence shown here is derived from an EMBL/GenBank/DDBJ whole genome shotgun (WGS) entry which is preliminary data.</text>
</comment>
<feature type="signal peptide" evidence="2">
    <location>
        <begin position="1"/>
        <end position="39"/>
    </location>
</feature>
<dbReference type="EMBL" id="LZRT01000126">
    <property type="protein sequence ID" value="OUM84492.1"/>
    <property type="molecule type" value="Genomic_DNA"/>
</dbReference>
<protein>
    <submittedName>
        <fullName evidence="3">Uncharacterized protein</fullName>
    </submittedName>
</protein>
<feature type="chain" id="PRO_5038552990" evidence="2">
    <location>
        <begin position="40"/>
        <end position="113"/>
    </location>
</feature>
<keyword evidence="2" id="KW-0732">Signal</keyword>
<organism evidence="3 4">
    <name type="scientific">Bacillus thermozeamaize</name>
    <dbReference type="NCBI Taxonomy" id="230954"/>
    <lineage>
        <taxon>Bacteria</taxon>
        <taxon>Bacillati</taxon>
        <taxon>Bacillota</taxon>
        <taxon>Bacilli</taxon>
        <taxon>Bacillales</taxon>
        <taxon>Bacillaceae</taxon>
        <taxon>Bacillus</taxon>
    </lineage>
</organism>
<proteinExistence type="predicted"/>
<gene>
    <name evidence="3" type="ORF">BAA01_03530</name>
</gene>
<evidence type="ECO:0000313" key="3">
    <source>
        <dbReference type="EMBL" id="OUM84492.1"/>
    </source>
</evidence>
<keyword evidence="1" id="KW-1133">Transmembrane helix</keyword>
<sequence length="113" mass="12493">MVFVVGAAVLFKRCGVRHPFSKGTALAIALSLSASVCLAQNYTQSLVPHANDGIGISNRVAYWIIGEDGWSRELFRAYFENAVYLTLLLIVAYPAVLSLESRWSERRKSSGLR</sequence>
<dbReference type="AlphaFoldDB" id="A0A1Y3PAY1"/>
<feature type="transmembrane region" description="Helical" evidence="1">
    <location>
        <begin position="82"/>
        <end position="99"/>
    </location>
</feature>
<evidence type="ECO:0000313" key="4">
    <source>
        <dbReference type="Proteomes" id="UP000196475"/>
    </source>
</evidence>
<name>A0A1Y3PAY1_9BACI</name>
<keyword evidence="1" id="KW-0472">Membrane</keyword>
<reference evidence="4" key="1">
    <citation type="submission" date="2016-06" db="EMBL/GenBank/DDBJ databases">
        <authorList>
            <person name="Nascimento L."/>
            <person name="Pereira R.V."/>
            <person name="Martins L.F."/>
            <person name="Quaggio R.B."/>
            <person name="Silva A.M."/>
            <person name="Setubal J.C."/>
        </authorList>
    </citation>
    <scope>NUCLEOTIDE SEQUENCE [LARGE SCALE GENOMIC DNA]</scope>
</reference>
<evidence type="ECO:0000256" key="2">
    <source>
        <dbReference type="SAM" id="SignalP"/>
    </source>
</evidence>
<dbReference type="Proteomes" id="UP000196475">
    <property type="component" value="Unassembled WGS sequence"/>
</dbReference>